<evidence type="ECO:0000313" key="1">
    <source>
        <dbReference type="EMBL" id="KAK3698394.1"/>
    </source>
</evidence>
<name>A0ACC3MM13_9PEZI</name>
<reference evidence="1" key="1">
    <citation type="submission" date="2023-07" db="EMBL/GenBank/DDBJ databases">
        <title>Black Yeasts Isolated from many extreme environments.</title>
        <authorList>
            <person name="Coleine C."/>
            <person name="Stajich J.E."/>
            <person name="Selbmann L."/>
        </authorList>
    </citation>
    <scope>NUCLEOTIDE SEQUENCE</scope>
    <source>
        <strain evidence="1">CCFEE 5714</strain>
    </source>
</reference>
<sequence length="519" mass="58954">MAWKQYKEVEQDLKTANEKVSQLRLQLAQGHEQLKVATAGGPNIDAIRLQQVFELQHELQEAKVANHRNAKQLTDAEKQFETALIKHGKTEQRLQNEIQALENRLAGQKELLRVAQAARASDQATSAREKDLKDQVAKLKIDNATLKSSIASLSKQFEVEKAGNRLANMQSDPNKGFGRQDQDDEEELPSSSAAFGVSRKRDTPPPSPFKLATKVPEWMTKPKGTAPSLKIPFRAAAKVAPKAPTTAPTSTLKPNKKRKRSKQEELADELDDLVPVHSGTLSGPRRKRPAVSYREEDNDDAEMADLFTSEFEKPPSRTTKRKCVSLPDDSAEELENVDTSPSSTRKSSSSSSDNDIPFEFSAVIEYSPSNGIKEFLSPRDLTKCDFLWDRIRQILDVWEQKAGEDWQFVFFNTGYKHTDYQCITKKLAKQRTAWRHGCEGVFACRDCVQYGRPCFVWEWEEEKTKEWKHGEIRLLPLHSEDRKKNVVRGKSEVRHWINDETVFQAGDVVALDEDDEYKD</sequence>
<evidence type="ECO:0000313" key="2">
    <source>
        <dbReference type="Proteomes" id="UP001281147"/>
    </source>
</evidence>
<dbReference type="EMBL" id="JAUTXU010000211">
    <property type="protein sequence ID" value="KAK3698394.1"/>
    <property type="molecule type" value="Genomic_DNA"/>
</dbReference>
<accession>A0ACC3MM13</accession>
<dbReference type="Proteomes" id="UP001281147">
    <property type="component" value="Unassembled WGS sequence"/>
</dbReference>
<comment type="caution">
    <text evidence="1">The sequence shown here is derived from an EMBL/GenBank/DDBJ whole genome shotgun (WGS) entry which is preliminary data.</text>
</comment>
<keyword evidence="2" id="KW-1185">Reference proteome</keyword>
<gene>
    <name evidence="1" type="ORF">LTR37_016964</name>
</gene>
<organism evidence="1 2">
    <name type="scientific">Vermiconidia calcicola</name>
    <dbReference type="NCBI Taxonomy" id="1690605"/>
    <lineage>
        <taxon>Eukaryota</taxon>
        <taxon>Fungi</taxon>
        <taxon>Dikarya</taxon>
        <taxon>Ascomycota</taxon>
        <taxon>Pezizomycotina</taxon>
        <taxon>Dothideomycetes</taxon>
        <taxon>Dothideomycetidae</taxon>
        <taxon>Mycosphaerellales</taxon>
        <taxon>Extremaceae</taxon>
        <taxon>Vermiconidia</taxon>
    </lineage>
</organism>
<protein>
    <submittedName>
        <fullName evidence="1">Uncharacterized protein</fullName>
    </submittedName>
</protein>
<proteinExistence type="predicted"/>